<dbReference type="SUPFAM" id="SSF53474">
    <property type="entry name" value="alpha/beta-Hydrolases"/>
    <property type="match status" value="1"/>
</dbReference>
<dbReference type="Pfam" id="PF07859">
    <property type="entry name" value="Abhydrolase_3"/>
    <property type="match status" value="1"/>
</dbReference>
<gene>
    <name evidence="3" type="ORF">UCRPC4_g06891</name>
</gene>
<sequence length="364" mass="40927">MASVQGAVLQSDAIEPIIMPPRSLGRRFALFIQVWSFKIFVNSTLAILRVFKIGGIGVFRPTYTKTYPVGARLQNSVWLPESYKSGQTLPLLIDIHGGGFVIGDTGQGLSLARLLATLGTNMTPRDVEWCRYLANEHGFCVVSLDYRKAPSYPFPYQTEDLVEIVQEVLKDNDMPVDKTKIAICGFSAGAKHALSISQKDELQHKIKALLLWYPVVDFSGKYKGTFRPASDGSPDMLLKTSEMFNYAYVPEGQDRRDPLLSPIYADRSKLPEKIFFIGAEYDVLCHEAEIAADLYANAEHANEKIGDDNEWRAGGIFWKRVLDAQHGFNFVRKRWNAAAEAKRLDITAKMYEAAAVWLKREVYS</sequence>
<dbReference type="InterPro" id="IPR029058">
    <property type="entry name" value="AB_hydrolase_fold"/>
</dbReference>
<feature type="domain" description="Alpha/beta hydrolase fold-3" evidence="2">
    <location>
        <begin position="93"/>
        <end position="297"/>
    </location>
</feature>
<accession>A0A0G2DSK2</accession>
<dbReference type="Gene3D" id="3.40.50.1820">
    <property type="entry name" value="alpha/beta hydrolase"/>
    <property type="match status" value="1"/>
</dbReference>
<reference evidence="3 4" key="2">
    <citation type="submission" date="2015-05" db="EMBL/GenBank/DDBJ databases">
        <authorList>
            <person name="Morales-Cruz A."/>
            <person name="Amrine K.C."/>
            <person name="Cantu D."/>
        </authorList>
    </citation>
    <scope>NUCLEOTIDE SEQUENCE [LARGE SCALE GENOMIC DNA]</scope>
    <source>
        <strain evidence="3">UCRPC4</strain>
    </source>
</reference>
<evidence type="ECO:0000313" key="4">
    <source>
        <dbReference type="Proteomes" id="UP000053317"/>
    </source>
</evidence>
<protein>
    <submittedName>
        <fullName evidence="3">Putative alpha beta hydrolase fold protein</fullName>
    </submittedName>
</protein>
<evidence type="ECO:0000259" key="2">
    <source>
        <dbReference type="Pfam" id="PF07859"/>
    </source>
</evidence>
<name>A0A0G2DSK2_PHACM</name>
<keyword evidence="1 3" id="KW-0378">Hydrolase</keyword>
<dbReference type="AlphaFoldDB" id="A0A0G2DSK2"/>
<dbReference type="InterPro" id="IPR013094">
    <property type="entry name" value="AB_hydrolase_3"/>
</dbReference>
<dbReference type="PANTHER" id="PTHR48081">
    <property type="entry name" value="AB HYDROLASE SUPERFAMILY PROTEIN C4A8.06C"/>
    <property type="match status" value="1"/>
</dbReference>
<dbReference type="OrthoDB" id="408631at2759"/>
<organism evidence="3 4">
    <name type="scientific">Phaeomoniella chlamydospora</name>
    <name type="common">Phaeoacremonium chlamydosporum</name>
    <dbReference type="NCBI Taxonomy" id="158046"/>
    <lineage>
        <taxon>Eukaryota</taxon>
        <taxon>Fungi</taxon>
        <taxon>Dikarya</taxon>
        <taxon>Ascomycota</taxon>
        <taxon>Pezizomycotina</taxon>
        <taxon>Eurotiomycetes</taxon>
        <taxon>Chaetothyriomycetidae</taxon>
        <taxon>Phaeomoniellales</taxon>
        <taxon>Phaeomoniellaceae</taxon>
        <taxon>Phaeomoniella</taxon>
    </lineage>
</organism>
<evidence type="ECO:0000313" key="3">
    <source>
        <dbReference type="EMBL" id="KKY13947.1"/>
    </source>
</evidence>
<keyword evidence="4" id="KW-1185">Reference proteome</keyword>
<dbReference type="GO" id="GO:0016787">
    <property type="term" value="F:hydrolase activity"/>
    <property type="evidence" value="ECO:0007669"/>
    <property type="project" value="UniProtKB-KW"/>
</dbReference>
<dbReference type="EMBL" id="LCWF01000246">
    <property type="protein sequence ID" value="KKY13947.1"/>
    <property type="molecule type" value="Genomic_DNA"/>
</dbReference>
<evidence type="ECO:0000256" key="1">
    <source>
        <dbReference type="ARBA" id="ARBA00022801"/>
    </source>
</evidence>
<proteinExistence type="predicted"/>
<reference evidence="3 4" key="1">
    <citation type="submission" date="2015-05" db="EMBL/GenBank/DDBJ databases">
        <title>Distinctive expansion of gene families associated with plant cell wall degradation and secondary metabolism in the genomes of grapevine trunk pathogens.</title>
        <authorList>
            <person name="Lawrence D.P."/>
            <person name="Travadon R."/>
            <person name="Rolshausen P.E."/>
            <person name="Baumgartner K."/>
        </authorList>
    </citation>
    <scope>NUCLEOTIDE SEQUENCE [LARGE SCALE GENOMIC DNA]</scope>
    <source>
        <strain evidence="3">UCRPC4</strain>
    </source>
</reference>
<comment type="caution">
    <text evidence="3">The sequence shown here is derived from an EMBL/GenBank/DDBJ whole genome shotgun (WGS) entry which is preliminary data.</text>
</comment>
<dbReference type="InterPro" id="IPR050300">
    <property type="entry name" value="GDXG_lipolytic_enzyme"/>
</dbReference>
<dbReference type="Proteomes" id="UP000053317">
    <property type="component" value="Unassembled WGS sequence"/>
</dbReference>
<dbReference type="PANTHER" id="PTHR48081:SF8">
    <property type="entry name" value="ALPHA_BETA HYDROLASE FOLD-3 DOMAIN-CONTAINING PROTEIN-RELATED"/>
    <property type="match status" value="1"/>
</dbReference>